<feature type="compositionally biased region" description="Low complexity" evidence="8">
    <location>
        <begin position="19"/>
        <end position="29"/>
    </location>
</feature>
<proteinExistence type="predicted"/>
<evidence type="ECO:0000259" key="9">
    <source>
        <dbReference type="PROSITE" id="PS50157"/>
    </source>
</evidence>
<keyword evidence="3" id="KW-0677">Repeat</keyword>
<keyword evidence="2" id="KW-0479">Metal-binding</keyword>
<evidence type="ECO:0000256" key="4">
    <source>
        <dbReference type="ARBA" id="ARBA00022771"/>
    </source>
</evidence>
<feature type="domain" description="C2H2-type" evidence="9">
    <location>
        <begin position="248"/>
        <end position="275"/>
    </location>
</feature>
<evidence type="ECO:0000256" key="3">
    <source>
        <dbReference type="ARBA" id="ARBA00022737"/>
    </source>
</evidence>
<dbReference type="SUPFAM" id="SSF57667">
    <property type="entry name" value="beta-beta-alpha zinc fingers"/>
    <property type="match status" value="1"/>
</dbReference>
<dbReference type="PROSITE" id="PS50157">
    <property type="entry name" value="ZINC_FINGER_C2H2_2"/>
    <property type="match status" value="1"/>
</dbReference>
<dbReference type="InterPro" id="IPR013087">
    <property type="entry name" value="Znf_C2H2_type"/>
</dbReference>
<dbReference type="PANTHER" id="PTHR24394:SF29">
    <property type="entry name" value="MYONEURIN"/>
    <property type="match status" value="1"/>
</dbReference>
<evidence type="ECO:0000256" key="5">
    <source>
        <dbReference type="ARBA" id="ARBA00022833"/>
    </source>
</evidence>
<feature type="compositionally biased region" description="Polar residues" evidence="8">
    <location>
        <begin position="35"/>
        <end position="45"/>
    </location>
</feature>
<dbReference type="Gene3D" id="3.30.160.60">
    <property type="entry name" value="Classic Zinc Finger"/>
    <property type="match status" value="2"/>
</dbReference>
<evidence type="ECO:0000256" key="2">
    <source>
        <dbReference type="ARBA" id="ARBA00022723"/>
    </source>
</evidence>
<dbReference type="PROSITE" id="PS00028">
    <property type="entry name" value="ZINC_FINGER_C2H2_1"/>
    <property type="match status" value="3"/>
</dbReference>
<dbReference type="SMART" id="SM00355">
    <property type="entry name" value="ZnF_C2H2"/>
    <property type="match status" value="4"/>
</dbReference>
<protein>
    <submittedName>
        <fullName evidence="10">Putative zinc finger-containing protein</fullName>
    </submittedName>
</protein>
<keyword evidence="6" id="KW-0539">Nucleus</keyword>
<dbReference type="GO" id="GO:0008270">
    <property type="term" value="F:zinc ion binding"/>
    <property type="evidence" value="ECO:0007669"/>
    <property type="project" value="UniProtKB-KW"/>
</dbReference>
<sequence length="411" mass="46562">MSREVILIDDDYDQLLLPQQQQPQQPQQQRVHPGTSRSRGTKRNFNGLTIQPVQNLQQLTANTLYSTSDGTILYQPPESVLIPAVPETGLVGEPSDVFYIEELDEDSGQIMTMQIPVGGEQFQPVQEVAQPVYVQEAYQLPVVSVEVEEDDDEPVAESIVPEEAVPDVDDYYEVEPLELSEIWNDLITANQEILILLELQDLKHHIVDARKIEDQLAAMTCDYCPKELPDVRAWNRHIKKIHFQTEIFDCDSCNARFKYYARFKDHLNSHSGQRPYPCDECDHHYATRIGFLVHKILEHMKLNGIYICPKCELDCKNAQNYKLHIARHIDSVAPANGTTSSASAVASPASVEAVPKTPRTAQPQPFRPFHAPANEQNKFLNVFENFSAKRTFDVASPSARPKGARGRSQRF</sequence>
<keyword evidence="5" id="KW-0862">Zinc</keyword>
<dbReference type="GO" id="GO:0005634">
    <property type="term" value="C:nucleus"/>
    <property type="evidence" value="ECO:0007669"/>
    <property type="project" value="UniProtKB-SubCell"/>
</dbReference>
<evidence type="ECO:0000256" key="1">
    <source>
        <dbReference type="ARBA" id="ARBA00004123"/>
    </source>
</evidence>
<evidence type="ECO:0000256" key="6">
    <source>
        <dbReference type="ARBA" id="ARBA00023242"/>
    </source>
</evidence>
<comment type="subcellular location">
    <subcellularLocation>
        <location evidence="1">Nucleus</location>
    </subcellularLocation>
</comment>
<reference evidence="10" key="1">
    <citation type="submission" date="2017-01" db="EMBL/GenBank/DDBJ databases">
        <title>A deep insight into the sialotranscriptome of adult male and female Cluex tarsalis mosquitoes.</title>
        <authorList>
            <person name="Ribeiro J.M."/>
            <person name="Moreira F."/>
            <person name="Bernard K.A."/>
            <person name="Calvo E."/>
        </authorList>
    </citation>
    <scope>NUCLEOTIDE SEQUENCE</scope>
    <source>
        <strain evidence="10">Kern County</strain>
        <tissue evidence="10">Salivary glands</tissue>
    </source>
</reference>
<evidence type="ECO:0000256" key="7">
    <source>
        <dbReference type="PROSITE-ProRule" id="PRU00042"/>
    </source>
</evidence>
<accession>A0A1Q3F2R2</accession>
<dbReference type="GO" id="GO:0000981">
    <property type="term" value="F:DNA-binding transcription factor activity, RNA polymerase II-specific"/>
    <property type="evidence" value="ECO:0007669"/>
    <property type="project" value="TreeGrafter"/>
</dbReference>
<dbReference type="AlphaFoldDB" id="A0A1Q3F2R2"/>
<organism evidence="10">
    <name type="scientific">Culex tarsalis</name>
    <name type="common">Encephalitis mosquito</name>
    <dbReference type="NCBI Taxonomy" id="7177"/>
    <lineage>
        <taxon>Eukaryota</taxon>
        <taxon>Metazoa</taxon>
        <taxon>Ecdysozoa</taxon>
        <taxon>Arthropoda</taxon>
        <taxon>Hexapoda</taxon>
        <taxon>Insecta</taxon>
        <taxon>Pterygota</taxon>
        <taxon>Neoptera</taxon>
        <taxon>Endopterygota</taxon>
        <taxon>Diptera</taxon>
        <taxon>Nematocera</taxon>
        <taxon>Culicoidea</taxon>
        <taxon>Culicidae</taxon>
        <taxon>Culicinae</taxon>
        <taxon>Culicini</taxon>
        <taxon>Culex</taxon>
        <taxon>Culex</taxon>
    </lineage>
</organism>
<dbReference type="InterPro" id="IPR036236">
    <property type="entry name" value="Znf_C2H2_sf"/>
</dbReference>
<keyword evidence="4 7" id="KW-0863">Zinc-finger</keyword>
<evidence type="ECO:0000256" key="8">
    <source>
        <dbReference type="SAM" id="MobiDB-lite"/>
    </source>
</evidence>
<feature type="region of interest" description="Disordered" evidence="8">
    <location>
        <begin position="19"/>
        <end position="45"/>
    </location>
</feature>
<name>A0A1Q3F2R2_CULTA</name>
<dbReference type="PANTHER" id="PTHR24394">
    <property type="entry name" value="ZINC FINGER PROTEIN"/>
    <property type="match status" value="1"/>
</dbReference>
<evidence type="ECO:0000313" key="10">
    <source>
        <dbReference type="EMBL" id="JAV21842.1"/>
    </source>
</evidence>
<dbReference type="EMBL" id="GFDL01013203">
    <property type="protein sequence ID" value="JAV21842.1"/>
    <property type="molecule type" value="Transcribed_RNA"/>
</dbReference>
<feature type="region of interest" description="Disordered" evidence="8">
    <location>
        <begin position="348"/>
        <end position="367"/>
    </location>
</feature>